<comment type="caution">
    <text evidence="2">The sequence shown here is derived from an EMBL/GenBank/DDBJ whole genome shotgun (WGS) entry which is preliminary data.</text>
</comment>
<name>A0A4R6SEX6_LABRH</name>
<accession>A0A4R6SEX6</accession>
<protein>
    <submittedName>
        <fullName evidence="2">Enterochelin esterase-like enzyme</fullName>
    </submittedName>
</protein>
<dbReference type="InterPro" id="IPR050583">
    <property type="entry name" value="Mycobacterial_A85_antigen"/>
</dbReference>
<dbReference type="PANTHER" id="PTHR48098">
    <property type="entry name" value="ENTEROCHELIN ESTERASE-RELATED"/>
    <property type="match status" value="1"/>
</dbReference>
<dbReference type="EMBL" id="SNXZ01000003">
    <property type="protein sequence ID" value="TDP98183.1"/>
    <property type="molecule type" value="Genomic_DNA"/>
</dbReference>
<dbReference type="Gene3D" id="3.40.50.1820">
    <property type="entry name" value="alpha/beta hydrolase"/>
    <property type="match status" value="1"/>
</dbReference>
<feature type="transmembrane region" description="Helical" evidence="1">
    <location>
        <begin position="63"/>
        <end position="83"/>
    </location>
</feature>
<feature type="transmembrane region" description="Helical" evidence="1">
    <location>
        <begin position="95"/>
        <end position="115"/>
    </location>
</feature>
<reference evidence="2 3" key="1">
    <citation type="submission" date="2019-03" db="EMBL/GenBank/DDBJ databases">
        <title>Genomic Encyclopedia of Type Strains, Phase IV (KMG-IV): sequencing the most valuable type-strain genomes for metagenomic binning, comparative biology and taxonomic classification.</title>
        <authorList>
            <person name="Goeker M."/>
        </authorList>
    </citation>
    <scope>NUCLEOTIDE SEQUENCE [LARGE SCALE GENOMIC DNA]</scope>
    <source>
        <strain evidence="2 3">DSM 45361</strain>
    </source>
</reference>
<keyword evidence="1" id="KW-0812">Transmembrane</keyword>
<dbReference type="Proteomes" id="UP000295444">
    <property type="component" value="Unassembled WGS sequence"/>
</dbReference>
<sequence>MLGGAVPALLFVAAALGLIWLTGGRRRRWRLRSIVLSVILSALITAALVYYTENIWQPFPDALPAPVIALIGVGVLGLVLLVPRVRHSTWPVRPLAVVISTVVLLAAANGVNIYYGQFPTLGALLGAPVDDELPAGVLPPSDQSTPPAHGDVAQLTIPGSFAARPAMIYLPPVYLVRNSPPLPVLILFAGQPGSPRDWFASGDLADRMDAFAAADHGFAPIVVVPDVLGSALDNPLCMDSRLGKVGTYLDHDVPQWIEHHLRVDGHWAVGGASNGGTCSLQTALRQPKLFPTFLDIAGQDEPTLGTREQTVAATFGGDEAAFRAQNPLDELATHHYPGLAAMLTTSDQDDVYGPQAQRVRQALEAAGVSVQFRVLPGRHGWMSFGPALSQALPWLVTRMGGTR</sequence>
<dbReference type="PANTHER" id="PTHR48098:SF1">
    <property type="entry name" value="DIACYLGLYCEROL ACYLTRANSFERASE_MYCOLYLTRANSFERASE AG85A"/>
    <property type="match status" value="1"/>
</dbReference>
<feature type="transmembrane region" description="Helical" evidence="1">
    <location>
        <begin position="6"/>
        <end position="22"/>
    </location>
</feature>
<dbReference type="AlphaFoldDB" id="A0A4R6SEX6"/>
<dbReference type="Pfam" id="PF00756">
    <property type="entry name" value="Esterase"/>
    <property type="match status" value="1"/>
</dbReference>
<evidence type="ECO:0000313" key="3">
    <source>
        <dbReference type="Proteomes" id="UP000295444"/>
    </source>
</evidence>
<proteinExistence type="predicted"/>
<dbReference type="InterPro" id="IPR029058">
    <property type="entry name" value="AB_hydrolase_fold"/>
</dbReference>
<keyword evidence="1" id="KW-0472">Membrane</keyword>
<dbReference type="SUPFAM" id="SSF53474">
    <property type="entry name" value="alpha/beta-Hydrolases"/>
    <property type="match status" value="1"/>
</dbReference>
<keyword evidence="1" id="KW-1133">Transmembrane helix</keyword>
<gene>
    <name evidence="2" type="ORF">EV186_1031164</name>
</gene>
<feature type="transmembrane region" description="Helical" evidence="1">
    <location>
        <begin position="34"/>
        <end position="51"/>
    </location>
</feature>
<dbReference type="InterPro" id="IPR000801">
    <property type="entry name" value="Esterase-like"/>
</dbReference>
<organism evidence="2 3">
    <name type="scientific">Labedaea rhizosphaerae</name>
    <dbReference type="NCBI Taxonomy" id="598644"/>
    <lineage>
        <taxon>Bacteria</taxon>
        <taxon>Bacillati</taxon>
        <taxon>Actinomycetota</taxon>
        <taxon>Actinomycetes</taxon>
        <taxon>Pseudonocardiales</taxon>
        <taxon>Pseudonocardiaceae</taxon>
        <taxon>Labedaea</taxon>
    </lineage>
</organism>
<evidence type="ECO:0000256" key="1">
    <source>
        <dbReference type="SAM" id="Phobius"/>
    </source>
</evidence>
<keyword evidence="3" id="KW-1185">Reference proteome</keyword>
<evidence type="ECO:0000313" key="2">
    <source>
        <dbReference type="EMBL" id="TDP98183.1"/>
    </source>
</evidence>
<dbReference type="GO" id="GO:0016747">
    <property type="term" value="F:acyltransferase activity, transferring groups other than amino-acyl groups"/>
    <property type="evidence" value="ECO:0007669"/>
    <property type="project" value="TreeGrafter"/>
</dbReference>